<dbReference type="InterPro" id="IPR036526">
    <property type="entry name" value="C-N_Hydrolase_sf"/>
</dbReference>
<sequence length="272" mass="30781">MKRQSTFVLAQLASDGDPTVNFEKAKRAVAEANEKYKPDLMVFPECFMSYFSDHPPRAVSLATAQHLDGAFVTGMRELARQYGHWIIFGMNEAVEDPEDDRNYNTIVVVDDSGEIVSCYRKTHLYDAFGYKESDNMKPGDKFFEPIDTPFGRIGLFVCYEVRFPEVARYQRSRGADIIIMPTAWVRGDLKSQHFNTLIAARAIENTVYMVACDNCGPMFIGESVVMDPMGVTIAAAGEEEGLMCAHIDLDRVERVRAKLPAYKDRRPELYTI</sequence>
<keyword evidence="4" id="KW-1185">Reference proteome</keyword>
<dbReference type="CDD" id="cd07581">
    <property type="entry name" value="nitrilase_3"/>
    <property type="match status" value="1"/>
</dbReference>
<organism evidence="3 4">
    <name type="scientific">Flintibacter hominis</name>
    <dbReference type="NCBI Taxonomy" id="2763048"/>
    <lineage>
        <taxon>Bacteria</taxon>
        <taxon>Bacillati</taxon>
        <taxon>Bacillota</taxon>
        <taxon>Clostridia</taxon>
        <taxon>Eubacteriales</taxon>
        <taxon>Flintibacter</taxon>
    </lineage>
</organism>
<reference evidence="3" key="1">
    <citation type="submission" date="2020-08" db="EMBL/GenBank/DDBJ databases">
        <title>Genome public.</title>
        <authorList>
            <person name="Liu C."/>
            <person name="Sun Q."/>
        </authorList>
    </citation>
    <scope>NUCLEOTIDE SEQUENCE</scope>
    <source>
        <strain evidence="3">NSJ-23</strain>
    </source>
</reference>
<gene>
    <name evidence="3" type="ORF">H8S11_07530</name>
</gene>
<dbReference type="EMBL" id="JACOPO010000004">
    <property type="protein sequence ID" value="MBC5722661.1"/>
    <property type="molecule type" value="Genomic_DNA"/>
</dbReference>
<dbReference type="PANTHER" id="PTHR23088:SF27">
    <property type="entry name" value="DEAMINATED GLUTATHIONE AMIDASE"/>
    <property type="match status" value="1"/>
</dbReference>
<comment type="caution">
    <text evidence="3">The sequence shown here is derived from an EMBL/GenBank/DDBJ whole genome shotgun (WGS) entry which is preliminary data.</text>
</comment>
<name>A0A8J6MD49_9FIRM</name>
<dbReference type="PANTHER" id="PTHR23088">
    <property type="entry name" value="NITRILASE-RELATED"/>
    <property type="match status" value="1"/>
</dbReference>
<keyword evidence="3" id="KW-0378">Hydrolase</keyword>
<dbReference type="PROSITE" id="PS50263">
    <property type="entry name" value="CN_HYDROLASE"/>
    <property type="match status" value="1"/>
</dbReference>
<dbReference type="Proteomes" id="UP000628736">
    <property type="component" value="Unassembled WGS sequence"/>
</dbReference>
<proteinExistence type="inferred from homology"/>
<evidence type="ECO:0000259" key="2">
    <source>
        <dbReference type="PROSITE" id="PS50263"/>
    </source>
</evidence>
<feature type="domain" description="CN hydrolase" evidence="2">
    <location>
        <begin position="3"/>
        <end position="249"/>
    </location>
</feature>
<dbReference type="Gene3D" id="3.60.110.10">
    <property type="entry name" value="Carbon-nitrogen hydrolase"/>
    <property type="match status" value="1"/>
</dbReference>
<dbReference type="GO" id="GO:0016787">
    <property type="term" value="F:hydrolase activity"/>
    <property type="evidence" value="ECO:0007669"/>
    <property type="project" value="UniProtKB-KW"/>
</dbReference>
<evidence type="ECO:0000256" key="1">
    <source>
        <dbReference type="ARBA" id="ARBA00010613"/>
    </source>
</evidence>
<dbReference type="Pfam" id="PF00795">
    <property type="entry name" value="CN_hydrolase"/>
    <property type="match status" value="1"/>
</dbReference>
<comment type="similarity">
    <text evidence="1">Belongs to the carbon-nitrogen hydrolase superfamily. NIT1/NIT2 family.</text>
</comment>
<dbReference type="SUPFAM" id="SSF56317">
    <property type="entry name" value="Carbon-nitrogen hydrolase"/>
    <property type="match status" value="1"/>
</dbReference>
<dbReference type="RefSeq" id="WP_186852718.1">
    <property type="nucleotide sequence ID" value="NZ_JACOPO010000004.1"/>
</dbReference>
<protein>
    <submittedName>
        <fullName evidence="3">Carbon-nitrogen hydrolase family protein</fullName>
    </submittedName>
</protein>
<evidence type="ECO:0000313" key="4">
    <source>
        <dbReference type="Proteomes" id="UP000628736"/>
    </source>
</evidence>
<evidence type="ECO:0000313" key="3">
    <source>
        <dbReference type="EMBL" id="MBC5722661.1"/>
    </source>
</evidence>
<dbReference type="InterPro" id="IPR003010">
    <property type="entry name" value="C-N_Hydrolase"/>
</dbReference>
<accession>A0A8J6MD49</accession>
<dbReference type="AlphaFoldDB" id="A0A8J6MD49"/>